<sequence>MVEYLINPVKMGGVVKEIYDDGKMVKIYLNGRLGVIKVPRWLIRGDESPEPGFKLEFYFSYIQIVDDPYDYSSDEMNPAEEMFPSILGGKVIDINDTATTIEVMDDIGEITVPVRWIITSKKPMIGDDAEFYFSCMDVTGKNDLPTMFI</sequence>
<reference evidence="1 2" key="1">
    <citation type="submission" date="2020-06" db="EMBL/GenBank/DDBJ databases">
        <title>Mogibacterium timidum strain W9173 genomic sequence.</title>
        <authorList>
            <person name="Wade W.G."/>
            <person name="Johnston C.D."/>
            <person name="Chen T."/>
            <person name="Dewhirst F.E."/>
        </authorList>
    </citation>
    <scope>NUCLEOTIDE SEQUENCE [LARGE SCALE GENOMIC DNA]</scope>
    <source>
        <strain evidence="1 2">W9173</strain>
    </source>
</reference>
<keyword evidence="2" id="KW-1185">Reference proteome</keyword>
<protein>
    <submittedName>
        <fullName evidence="1">Uncharacterized protein</fullName>
    </submittedName>
</protein>
<accession>A0A7Y9B1D6</accession>
<organism evidence="1 2">
    <name type="scientific">Mogibacterium timidum</name>
    <dbReference type="NCBI Taxonomy" id="35519"/>
    <lineage>
        <taxon>Bacteria</taxon>
        <taxon>Bacillati</taxon>
        <taxon>Bacillota</taxon>
        <taxon>Clostridia</taxon>
        <taxon>Peptostreptococcales</taxon>
        <taxon>Anaerovoracaceae</taxon>
        <taxon>Mogibacterium</taxon>
    </lineage>
</organism>
<evidence type="ECO:0000313" key="2">
    <source>
        <dbReference type="Proteomes" id="UP000526307"/>
    </source>
</evidence>
<dbReference type="RefSeq" id="WP_178978690.1">
    <property type="nucleotide sequence ID" value="NZ_CAJPUB010000002.1"/>
</dbReference>
<dbReference type="EMBL" id="JABXYR010000002">
    <property type="protein sequence ID" value="NWO23720.1"/>
    <property type="molecule type" value="Genomic_DNA"/>
</dbReference>
<dbReference type="NCBIfam" id="NF041553">
    <property type="entry name" value="CBO2463_dom"/>
    <property type="match status" value="2"/>
</dbReference>
<evidence type="ECO:0000313" key="1">
    <source>
        <dbReference type="EMBL" id="NWO23720.1"/>
    </source>
</evidence>
<dbReference type="InterPro" id="IPR048108">
    <property type="entry name" value="CBO2463_dom"/>
</dbReference>
<name>A0A7Y9B1D6_9FIRM</name>
<dbReference type="Proteomes" id="UP000526307">
    <property type="component" value="Unassembled WGS sequence"/>
</dbReference>
<comment type="caution">
    <text evidence="1">The sequence shown here is derived from an EMBL/GenBank/DDBJ whole genome shotgun (WGS) entry which is preliminary data.</text>
</comment>
<proteinExistence type="predicted"/>
<gene>
    <name evidence="1" type="ORF">HW270_06545</name>
</gene>
<dbReference type="AlphaFoldDB" id="A0A7Y9B1D6"/>